<proteinExistence type="inferred from homology"/>
<keyword evidence="2" id="KW-1185">Reference proteome</keyword>
<dbReference type="GeneID" id="127748642"/>
<sequence length="308" mass="33610">MKQSTLNLFKSGHKLVSSASCQKLQSEYDVVIVGAGHNGLVAAGYLQRSGLSVCVLERRHVVGGAAVTEEIVPSFKFSRASYVLSLLRPKIIRDLELKKFGLKVHLRNPSSFTPLSEKYWRGNTSKSLILGQDDVFNFQQISQFSVKDAKAYEMYEKQLQKIVKALDPLLDLSPASVIDLLNEKSILRRIALLLKNPGIAQAGISIAKLGAELPSAWQLLMAPIRQILDQWFESEPLRATLATDALIGAMHDTHTPGGGYVLLHHVMGEIDGKRGVWGYPEGGMGAVSQALADSAASHGAHIFTNQVL</sequence>
<dbReference type="Proteomes" id="UP000504606">
    <property type="component" value="Unplaced"/>
</dbReference>
<accession>A0A9C6XSB1</accession>
<dbReference type="PANTHER" id="PTHR10668">
    <property type="entry name" value="PHYTOENE DEHYDROGENASE"/>
    <property type="match status" value="1"/>
</dbReference>
<protein>
    <submittedName>
        <fullName evidence="3">Pyridine nucleotide-disulfide oxidoreductase domain-containing protein 2-like</fullName>
    </submittedName>
</protein>
<dbReference type="InterPro" id="IPR036188">
    <property type="entry name" value="FAD/NAD-bd_sf"/>
</dbReference>
<comment type="similarity">
    <text evidence="1">Belongs to the carotenoid/retinoid oxidoreductase family.</text>
</comment>
<dbReference type="Pfam" id="PF13450">
    <property type="entry name" value="NAD_binding_8"/>
    <property type="match status" value="1"/>
</dbReference>
<dbReference type="OrthoDB" id="7777654at2759"/>
<evidence type="ECO:0000313" key="2">
    <source>
        <dbReference type="Proteomes" id="UP000504606"/>
    </source>
</evidence>
<dbReference type="AlphaFoldDB" id="A0A9C6XSB1"/>
<name>A0A9C6XSB1_FRAOC</name>
<organism evidence="2 3">
    <name type="scientific">Frankliniella occidentalis</name>
    <name type="common">Western flower thrips</name>
    <name type="synonym">Euthrips occidentalis</name>
    <dbReference type="NCBI Taxonomy" id="133901"/>
    <lineage>
        <taxon>Eukaryota</taxon>
        <taxon>Metazoa</taxon>
        <taxon>Ecdysozoa</taxon>
        <taxon>Arthropoda</taxon>
        <taxon>Hexapoda</taxon>
        <taxon>Insecta</taxon>
        <taxon>Pterygota</taxon>
        <taxon>Neoptera</taxon>
        <taxon>Paraneoptera</taxon>
        <taxon>Thysanoptera</taxon>
        <taxon>Terebrantia</taxon>
        <taxon>Thripoidea</taxon>
        <taxon>Thripidae</taxon>
        <taxon>Frankliniella</taxon>
    </lineage>
</organism>
<gene>
    <name evidence="3" type="primary">LOC127748642</name>
</gene>
<evidence type="ECO:0000313" key="3">
    <source>
        <dbReference type="RefSeq" id="XP_052129210.1"/>
    </source>
</evidence>
<dbReference type="PANTHER" id="PTHR10668:SF103">
    <property type="entry name" value="PYRIDINE NUCLEOTIDE-DISULFIDE OXIDOREDUCTASE DOMAIN-CONTAINING PROTEIN 2"/>
    <property type="match status" value="1"/>
</dbReference>
<dbReference type="KEGG" id="foc:127748642"/>
<dbReference type="Gene3D" id="3.50.50.60">
    <property type="entry name" value="FAD/NAD(P)-binding domain"/>
    <property type="match status" value="2"/>
</dbReference>
<dbReference type="SUPFAM" id="SSF51905">
    <property type="entry name" value="FAD/NAD(P)-binding domain"/>
    <property type="match status" value="1"/>
</dbReference>
<evidence type="ECO:0000256" key="1">
    <source>
        <dbReference type="ARBA" id="ARBA00006046"/>
    </source>
</evidence>
<dbReference type="RefSeq" id="XP_052129210.1">
    <property type="nucleotide sequence ID" value="XM_052273250.1"/>
</dbReference>
<reference evidence="3" key="1">
    <citation type="submission" date="2025-08" db="UniProtKB">
        <authorList>
            <consortium name="RefSeq"/>
        </authorList>
    </citation>
    <scope>IDENTIFICATION</scope>
    <source>
        <tissue evidence="3">Whole organism</tissue>
    </source>
</reference>